<feature type="region of interest" description="Disordered" evidence="1">
    <location>
        <begin position="81"/>
        <end position="104"/>
    </location>
</feature>
<evidence type="ECO:0000256" key="1">
    <source>
        <dbReference type="SAM" id="MobiDB-lite"/>
    </source>
</evidence>
<organism evidence="2 3">
    <name type="scientific">Actinomyces ruminis</name>
    <dbReference type="NCBI Taxonomy" id="1937003"/>
    <lineage>
        <taxon>Bacteria</taxon>
        <taxon>Bacillati</taxon>
        <taxon>Actinomycetota</taxon>
        <taxon>Actinomycetes</taxon>
        <taxon>Actinomycetales</taxon>
        <taxon>Actinomycetaceae</taxon>
        <taxon>Actinomyces</taxon>
    </lineage>
</organism>
<keyword evidence="3" id="KW-1185">Reference proteome</keyword>
<accession>A0ABX4ME41</accession>
<reference evidence="2 3" key="1">
    <citation type="submission" date="2017-10" db="EMBL/GenBank/DDBJ databases">
        <title>Draft genome sequence of cellulolytic Actinomyces sp CtC72 isolated from cattle rumen fluid.</title>
        <authorList>
            <person name="Joshi A.J."/>
            <person name="Vasudevan G."/>
            <person name="Lanjekar V.B."/>
            <person name="Hivarkar S."/>
            <person name="Engineer A."/>
            <person name="Pore S.D."/>
            <person name="Dhakephalkar P.K."/>
            <person name="Dagar S."/>
        </authorList>
    </citation>
    <scope>NUCLEOTIDE SEQUENCE [LARGE SCALE GENOMIC DNA]</scope>
    <source>
        <strain evidence="3">CtC72</strain>
    </source>
</reference>
<protein>
    <submittedName>
        <fullName evidence="2">Uncharacterized protein</fullName>
    </submittedName>
</protein>
<evidence type="ECO:0000313" key="3">
    <source>
        <dbReference type="Proteomes" id="UP000194577"/>
    </source>
</evidence>
<proteinExistence type="predicted"/>
<dbReference type="EMBL" id="MTPX02000007">
    <property type="protein sequence ID" value="PHP53719.1"/>
    <property type="molecule type" value="Genomic_DNA"/>
</dbReference>
<name>A0ABX4ME41_9ACTO</name>
<sequence>MPVSVSTTSARLSAIMSAAAAWDVQRSTTPSRHRPMICFEPVARMSGTIASGIPKESTTWLSTSAQVGSAPTAMMISAGTRVTARRASRGTRTCRSPAMISLPA</sequence>
<comment type="caution">
    <text evidence="2">The sequence shown here is derived from an EMBL/GenBank/DDBJ whole genome shotgun (WGS) entry which is preliminary data.</text>
</comment>
<evidence type="ECO:0000313" key="2">
    <source>
        <dbReference type="EMBL" id="PHP53719.1"/>
    </source>
</evidence>
<dbReference type="Proteomes" id="UP000194577">
    <property type="component" value="Unassembled WGS sequence"/>
</dbReference>
<gene>
    <name evidence="2" type="ORF">BW737_000615</name>
</gene>